<comment type="caution">
    <text evidence="2">The sequence shown here is derived from an EMBL/GenBank/DDBJ whole genome shotgun (WGS) entry which is preliminary data.</text>
</comment>
<protein>
    <recommendedName>
        <fullName evidence="4">WXG100 family type VII secretion target</fullName>
    </recommendedName>
</protein>
<organism evidence="2 3">
    <name type="scientific">Streptomyces coacervatus</name>
    <dbReference type="NCBI Taxonomy" id="647381"/>
    <lineage>
        <taxon>Bacteria</taxon>
        <taxon>Bacillati</taxon>
        <taxon>Actinomycetota</taxon>
        <taxon>Actinomycetes</taxon>
        <taxon>Kitasatosporales</taxon>
        <taxon>Streptomycetaceae</taxon>
        <taxon>Streptomyces</taxon>
    </lineage>
</organism>
<proteinExistence type="predicted"/>
<dbReference type="InterPro" id="IPR036689">
    <property type="entry name" value="ESAT-6-like_sf"/>
</dbReference>
<reference evidence="3" key="1">
    <citation type="journal article" date="2019" name="Int. J. Syst. Evol. Microbiol.">
        <title>The Global Catalogue of Microorganisms (GCM) 10K type strain sequencing project: providing services to taxonomists for standard genome sequencing and annotation.</title>
        <authorList>
            <consortium name="The Broad Institute Genomics Platform"/>
            <consortium name="The Broad Institute Genome Sequencing Center for Infectious Disease"/>
            <person name="Wu L."/>
            <person name="Ma J."/>
        </authorList>
    </citation>
    <scope>NUCLEOTIDE SEQUENCE [LARGE SCALE GENOMIC DNA]</scope>
    <source>
        <strain evidence="3">JCM 17138</strain>
    </source>
</reference>
<feature type="region of interest" description="Disordered" evidence="1">
    <location>
        <begin position="90"/>
        <end position="111"/>
    </location>
</feature>
<dbReference type="SUPFAM" id="SSF140453">
    <property type="entry name" value="EsxAB dimer-like"/>
    <property type="match status" value="1"/>
</dbReference>
<sequence>MEFGTFDVDTSVLKKQGENFAELGGDFSKASKKLQDDLDGLGEPWEDADFGEIFGQVYTPIRDGIFTSMDSLAERLSRIGHNLEDMARNYDDSDASNSGQLNGIISEVGKL</sequence>
<dbReference type="RefSeq" id="WP_275776803.1">
    <property type="nucleotide sequence ID" value="NZ_BAABDE010000023.1"/>
</dbReference>
<dbReference type="Proteomes" id="UP001501009">
    <property type="component" value="Unassembled WGS sequence"/>
</dbReference>
<evidence type="ECO:0000313" key="3">
    <source>
        <dbReference type="Proteomes" id="UP001501009"/>
    </source>
</evidence>
<evidence type="ECO:0000313" key="2">
    <source>
        <dbReference type="EMBL" id="GAA3820074.1"/>
    </source>
</evidence>
<accession>A0ABP7IJN8</accession>
<dbReference type="EMBL" id="BAABDE010000023">
    <property type="protein sequence ID" value="GAA3820074.1"/>
    <property type="molecule type" value="Genomic_DNA"/>
</dbReference>
<dbReference type="Gene3D" id="1.10.287.1060">
    <property type="entry name" value="ESAT-6-like"/>
    <property type="match status" value="1"/>
</dbReference>
<gene>
    <name evidence="2" type="ORF">GCM10022403_061930</name>
</gene>
<keyword evidence="3" id="KW-1185">Reference proteome</keyword>
<evidence type="ECO:0008006" key="4">
    <source>
        <dbReference type="Google" id="ProtNLM"/>
    </source>
</evidence>
<name>A0ABP7IJN8_9ACTN</name>
<evidence type="ECO:0000256" key="1">
    <source>
        <dbReference type="SAM" id="MobiDB-lite"/>
    </source>
</evidence>